<keyword evidence="2" id="KW-1185">Reference proteome</keyword>
<organism evidence="1 2">
    <name type="scientific">Catellatospora chokoriensis</name>
    <dbReference type="NCBI Taxonomy" id="310353"/>
    <lineage>
        <taxon>Bacteria</taxon>
        <taxon>Bacillati</taxon>
        <taxon>Actinomycetota</taxon>
        <taxon>Actinomycetes</taxon>
        <taxon>Micromonosporales</taxon>
        <taxon>Micromonosporaceae</taxon>
        <taxon>Catellatospora</taxon>
    </lineage>
</organism>
<sequence>MTEFAAGKRSALLVRGLLAVALLVLVSWQVLARTYELEGGSFGGGGTDSRPFQQPHRSGILYRFEVGRTYDLYFSVRNPGPVPVRVEEVGDNGQLLVDRLAILPGTPAGCCDQAGAAPFQPVDLAPGQELLILATLRLHQFSDSQADWPCSSRRWWWTMPVRFSVLGTARSSEVLLPETFFIEAPGCHAST</sequence>
<dbReference type="AlphaFoldDB" id="A0A8J3NQE8"/>
<name>A0A8J3NQE8_9ACTN</name>
<proteinExistence type="predicted"/>
<gene>
    <name evidence="1" type="ORF">Cch02nite_03890</name>
</gene>
<accession>A0A8J3NQE8</accession>
<protein>
    <submittedName>
        <fullName evidence="1">Uncharacterized protein</fullName>
    </submittedName>
</protein>
<reference evidence="1 2" key="1">
    <citation type="submission" date="2021-01" db="EMBL/GenBank/DDBJ databases">
        <title>Whole genome shotgun sequence of Catellatospora chokoriensis NBRC 107358.</title>
        <authorList>
            <person name="Komaki H."/>
            <person name="Tamura T."/>
        </authorList>
    </citation>
    <scope>NUCLEOTIDE SEQUENCE [LARGE SCALE GENOMIC DNA]</scope>
    <source>
        <strain evidence="1 2">NBRC 107358</strain>
    </source>
</reference>
<evidence type="ECO:0000313" key="2">
    <source>
        <dbReference type="Proteomes" id="UP000619293"/>
    </source>
</evidence>
<evidence type="ECO:0000313" key="1">
    <source>
        <dbReference type="EMBL" id="GIF86945.1"/>
    </source>
</evidence>
<dbReference type="Proteomes" id="UP000619293">
    <property type="component" value="Unassembled WGS sequence"/>
</dbReference>
<dbReference type="RefSeq" id="WP_191842371.1">
    <property type="nucleotide sequence ID" value="NZ_BAAALB010000021.1"/>
</dbReference>
<dbReference type="EMBL" id="BONG01000001">
    <property type="protein sequence ID" value="GIF86945.1"/>
    <property type="molecule type" value="Genomic_DNA"/>
</dbReference>
<comment type="caution">
    <text evidence="1">The sequence shown here is derived from an EMBL/GenBank/DDBJ whole genome shotgun (WGS) entry which is preliminary data.</text>
</comment>